<dbReference type="InterPro" id="IPR013830">
    <property type="entry name" value="SGNH_hydro"/>
</dbReference>
<comment type="caution">
    <text evidence="2">The sequence shown here is derived from an EMBL/GenBank/DDBJ whole genome shotgun (WGS) entry which is preliminary data.</text>
</comment>
<evidence type="ECO:0000313" key="3">
    <source>
        <dbReference type="Proteomes" id="UP000315388"/>
    </source>
</evidence>
<dbReference type="OrthoDB" id="164654at2"/>
<dbReference type="CDD" id="cd01839">
    <property type="entry name" value="SGNH_arylesterase_like"/>
    <property type="match status" value="1"/>
</dbReference>
<dbReference type="EMBL" id="VEWJ01000013">
    <property type="protein sequence ID" value="TPF74271.1"/>
    <property type="molecule type" value="Genomic_DNA"/>
</dbReference>
<reference evidence="2 3" key="1">
    <citation type="journal article" date="2003" name="Int. J. Syst. Evol. Microbiol.">
        <title>Towards a standardized format for the description of a novel species (of an established genus): Ochrobactrum gallinifaecis sp. nov.</title>
        <authorList>
            <person name="Kampfer P."/>
            <person name="Buczolits S."/>
            <person name="Albrecht A."/>
            <person name="Busse H.J."/>
            <person name="Stackebrandt E."/>
        </authorList>
    </citation>
    <scope>NUCLEOTIDE SEQUENCE [LARGE SCALE GENOMIC DNA]</scope>
    <source>
        <strain evidence="2 3">ISO 196</strain>
    </source>
</reference>
<dbReference type="PANTHER" id="PTHR30383:SF29">
    <property type="entry name" value="SGNH HYDROLASE-TYPE ESTERASE DOMAIN-CONTAINING PROTEIN"/>
    <property type="match status" value="1"/>
</dbReference>
<dbReference type="InterPro" id="IPR036514">
    <property type="entry name" value="SGNH_hydro_sf"/>
</dbReference>
<accession>A0A502BKT8</accession>
<feature type="domain" description="SGNH hydrolase-type esterase" evidence="1">
    <location>
        <begin position="9"/>
        <end position="201"/>
    </location>
</feature>
<dbReference type="Pfam" id="PF13472">
    <property type="entry name" value="Lipase_GDSL_2"/>
    <property type="match status" value="1"/>
</dbReference>
<sequence length="218" mass="23633">MTEAINILCFGDSNTYGTVPMLHAAHAERFGSDIRWTGVMRNKLGSGYHIIEEGLPGRTTVHDDAIEGASRNGKTYLLPCLHSHNPIDLIVLTLGTNDLKTRFNLTPEDIRRGLEALLDIIHKNPSGRNGAIPKLLIVAPTPIEEIGFLGEIFLGGAAKSRKIASKYHEVARASGASFLDAGSLIRVSNVDGVHFDAKQHEVLGKAISEKILHIVSTK</sequence>
<dbReference type="Gene3D" id="3.40.50.1110">
    <property type="entry name" value="SGNH hydrolase"/>
    <property type="match status" value="1"/>
</dbReference>
<dbReference type="GO" id="GO:0016788">
    <property type="term" value="F:hydrolase activity, acting on ester bonds"/>
    <property type="evidence" value="ECO:0007669"/>
    <property type="project" value="UniProtKB-ARBA"/>
</dbReference>
<keyword evidence="2" id="KW-0378">Hydrolase</keyword>
<organism evidence="2 3">
    <name type="scientific">Brucella gallinifaecis</name>
    <dbReference type="NCBI Taxonomy" id="215590"/>
    <lineage>
        <taxon>Bacteria</taxon>
        <taxon>Pseudomonadati</taxon>
        <taxon>Pseudomonadota</taxon>
        <taxon>Alphaproteobacteria</taxon>
        <taxon>Hyphomicrobiales</taxon>
        <taxon>Brucellaceae</taxon>
        <taxon>Brucella/Ochrobactrum group</taxon>
        <taxon>Brucella</taxon>
    </lineage>
</organism>
<dbReference type="InterPro" id="IPR051532">
    <property type="entry name" value="Ester_Hydrolysis_Enzymes"/>
</dbReference>
<gene>
    <name evidence="2" type="ORF">FHY56_15065</name>
</gene>
<name>A0A502BKT8_9HYPH</name>
<dbReference type="RefSeq" id="WP_140905978.1">
    <property type="nucleotide sequence ID" value="NZ_JBHTMD010000012.1"/>
</dbReference>
<proteinExistence type="predicted"/>
<dbReference type="AlphaFoldDB" id="A0A502BKT8"/>
<dbReference type="PANTHER" id="PTHR30383">
    <property type="entry name" value="THIOESTERASE 1/PROTEASE 1/LYSOPHOSPHOLIPASE L1"/>
    <property type="match status" value="1"/>
</dbReference>
<dbReference type="Proteomes" id="UP000315388">
    <property type="component" value="Unassembled WGS sequence"/>
</dbReference>
<evidence type="ECO:0000313" key="2">
    <source>
        <dbReference type="EMBL" id="TPF74271.1"/>
    </source>
</evidence>
<keyword evidence="3" id="KW-1185">Reference proteome</keyword>
<evidence type="ECO:0000259" key="1">
    <source>
        <dbReference type="Pfam" id="PF13472"/>
    </source>
</evidence>
<protein>
    <submittedName>
        <fullName evidence="2">Hydrolase</fullName>
    </submittedName>
</protein>
<dbReference type="SUPFAM" id="SSF52266">
    <property type="entry name" value="SGNH hydrolase"/>
    <property type="match status" value="1"/>
</dbReference>